<dbReference type="AlphaFoldDB" id="A0A327QXX9"/>
<organism evidence="2 3">
    <name type="scientific">Chitinophaga skermanii</name>
    <dbReference type="NCBI Taxonomy" id="331697"/>
    <lineage>
        <taxon>Bacteria</taxon>
        <taxon>Pseudomonadati</taxon>
        <taxon>Bacteroidota</taxon>
        <taxon>Chitinophagia</taxon>
        <taxon>Chitinophagales</taxon>
        <taxon>Chitinophagaceae</taxon>
        <taxon>Chitinophaga</taxon>
    </lineage>
</organism>
<dbReference type="Pfam" id="PF21751">
    <property type="entry name" value="DACNV"/>
    <property type="match status" value="1"/>
</dbReference>
<evidence type="ECO:0000313" key="3">
    <source>
        <dbReference type="Proteomes" id="UP000249547"/>
    </source>
</evidence>
<evidence type="ECO:0000259" key="1">
    <source>
        <dbReference type="Pfam" id="PF21751"/>
    </source>
</evidence>
<sequence>MIMEILQFSYVQPYVIVFYSTNFDDVSIGTCTYYMEIKYKSTYAAAKKVADSISMHYCKHLNAAKANGEGDLANAPGVQIIEKIIDVAFWASLRREEGIATKISLAFLHPEQSGKPLLFAQRLAFNADVLTKLGPGVESAGVHVGIWHDEDGLYIWGTTNKLPQYCFVVDVSEPGLIVVKHRRAMGLAKFANVAVLKGDQVKIVDEECATFPDTPSIVSALLGTETSAVWNDPTNILIQIAVSMRAHKRGGILLVVPDEHANWRNSIIHPMQYAIQPSFSGVADLGRVTESNTSEIFWQNALRREVSNITGLTAVDGATIVNQSHELLAFGAKIARAQGALPVDQIVMIEPIMGGRAKEVHPSSIGGTRHLSTAQFIHDQRDAIGLVASQDGYFTVFSWSDVAEKVQAHRIDILLI</sequence>
<accession>A0A327QXX9</accession>
<keyword evidence="3" id="KW-1185">Reference proteome</keyword>
<comment type="caution">
    <text evidence="2">The sequence shown here is derived from an EMBL/GenBank/DDBJ whole genome shotgun (WGS) entry which is preliminary data.</text>
</comment>
<gene>
    <name evidence="2" type="ORF">LX64_01247</name>
</gene>
<feature type="domain" description="Probable sensor" evidence="1">
    <location>
        <begin position="71"/>
        <end position="159"/>
    </location>
</feature>
<evidence type="ECO:0000313" key="2">
    <source>
        <dbReference type="EMBL" id="RAJ08594.1"/>
    </source>
</evidence>
<dbReference type="InterPro" id="IPR048551">
    <property type="entry name" value="DACNV"/>
</dbReference>
<proteinExistence type="predicted"/>
<name>A0A327QXX9_9BACT</name>
<dbReference type="Proteomes" id="UP000249547">
    <property type="component" value="Unassembled WGS sequence"/>
</dbReference>
<reference evidence="2 3" key="1">
    <citation type="submission" date="2018-06" db="EMBL/GenBank/DDBJ databases">
        <title>Genomic Encyclopedia of Archaeal and Bacterial Type Strains, Phase II (KMG-II): from individual species to whole genera.</title>
        <authorList>
            <person name="Goeker M."/>
        </authorList>
    </citation>
    <scope>NUCLEOTIDE SEQUENCE [LARGE SCALE GENOMIC DNA]</scope>
    <source>
        <strain evidence="2 3">DSM 23857</strain>
    </source>
</reference>
<protein>
    <recommendedName>
        <fullName evidence="1">Probable sensor domain-containing protein</fullName>
    </recommendedName>
</protein>
<dbReference type="EMBL" id="QLLL01000002">
    <property type="protein sequence ID" value="RAJ08594.1"/>
    <property type="molecule type" value="Genomic_DNA"/>
</dbReference>